<sequence>MSVRSYNPSVRVGNWNEDTCLEEDMVKDFLEKKEKGELLIQKASNLRSTILKPSDLSVTVDGFVHFGDTVVIMNEAAADQVRTQPGVEPRQANVLSVNMSETKMHETMRFEGTCTASASKSLNPCVRNTFVIAPAQDGIPPGSPLTYGQHFRLCTLPGVGGNLVLQSDRVSFHASAEKSRKQLISFVDEVQSPYLTEWRILCFNPQIRMESEGLPVPANQRIIFNHCKSNEDLCVVSGMSVRTPFGREYEVVAHTDLDSHRAEKDVNHWIIKTGEPAQPTTLAKTLPVGDQQ</sequence>
<dbReference type="OrthoDB" id="2126411at2759"/>
<evidence type="ECO:0008006" key="4">
    <source>
        <dbReference type="Google" id="ProtNLM"/>
    </source>
</evidence>
<reference evidence="2" key="1">
    <citation type="submission" date="2015-02" db="EMBL/GenBank/DDBJ databases">
        <title>Genome sequencing for Strongylocentrotus purpuratus.</title>
        <authorList>
            <person name="Murali S."/>
            <person name="Liu Y."/>
            <person name="Vee V."/>
            <person name="English A."/>
            <person name="Wang M."/>
            <person name="Skinner E."/>
            <person name="Han Y."/>
            <person name="Muzny D.M."/>
            <person name="Worley K.C."/>
            <person name="Gibbs R.A."/>
        </authorList>
    </citation>
    <scope>NUCLEOTIDE SEQUENCE</scope>
</reference>
<dbReference type="EnsemblMetazoa" id="XM_779292">
    <property type="protein sequence ID" value="XP_784385"/>
    <property type="gene ID" value="LOC579161"/>
</dbReference>
<keyword evidence="2" id="KW-1185">Reference proteome</keyword>
<dbReference type="InterPro" id="IPR055325">
    <property type="entry name" value="CF161"/>
</dbReference>
<dbReference type="GO" id="GO:0060271">
    <property type="term" value="P:cilium assembly"/>
    <property type="evidence" value="ECO:0000318"/>
    <property type="project" value="GO_Central"/>
</dbReference>
<dbReference type="InParanoid" id="A0A7M7RAY9"/>
<evidence type="ECO:0000313" key="2">
    <source>
        <dbReference type="Proteomes" id="UP000007110"/>
    </source>
</evidence>
<dbReference type="GO" id="GO:0031514">
    <property type="term" value="C:motile cilium"/>
    <property type="evidence" value="ECO:0000318"/>
    <property type="project" value="GO_Central"/>
</dbReference>
<reference evidence="1" key="2">
    <citation type="submission" date="2021-01" db="UniProtKB">
        <authorList>
            <consortium name="EnsemblMetazoa"/>
        </authorList>
    </citation>
    <scope>IDENTIFICATION</scope>
</reference>
<proteinExistence type="evidence at protein level"/>
<dbReference type="PANTHER" id="PTHR24274:SF1">
    <property type="entry name" value="CILIA- AND FLAGELLA-ASSOCIATED PROTEIN 161"/>
    <property type="match status" value="1"/>
</dbReference>
<dbReference type="PDB" id="8SNB">
    <property type="method" value="EM"/>
    <property type="resolution" value="3.30 A"/>
    <property type="chains" value="2V/2W=1-292"/>
</dbReference>
<dbReference type="GeneID" id="579161"/>
<dbReference type="CTD" id="161502"/>
<dbReference type="RefSeq" id="XP_784385.2">
    <property type="nucleotide sequence ID" value="XM_779292.5"/>
</dbReference>
<dbReference type="Proteomes" id="UP000007110">
    <property type="component" value="Unassembled WGS sequence"/>
</dbReference>
<name>A0A7M7RAY9_STRPU</name>
<dbReference type="EMDB" id="EMD-40619"/>
<dbReference type="FunCoup" id="A0A7M7RAY9">
    <property type="interactions" value="140"/>
</dbReference>
<dbReference type="AlphaFoldDB" id="A0A7M7RAY9"/>
<accession>A0A7M7RAY9</accession>
<keyword evidence="3" id="KW-0002">3D-structure</keyword>
<reference evidence="3" key="3">
    <citation type="journal article" date="2023" name="Cell">
        <title>Structural specializations of the sperm tail.</title>
        <authorList>
            <person name="Leung M.R."/>
            <person name="Zeng J."/>
            <person name="Wang X."/>
            <person name="Roelofs M.C."/>
            <person name="Huang W."/>
            <person name="Zenezini Chiozzi R."/>
            <person name="Hevler J.F."/>
            <person name="Heck A.J.R."/>
            <person name="Dutcher S.K."/>
            <person name="Brown A."/>
            <person name="Zhang R."/>
            <person name="Zeev-Ben-Mordehai T."/>
        </authorList>
    </citation>
    <scope>STRUCTURE BY ELECTRON MICROSCOPY (3.30 ANGSTROMS)</scope>
</reference>
<evidence type="ECO:0000313" key="1">
    <source>
        <dbReference type="EnsemblMetazoa" id="XP_784385"/>
    </source>
</evidence>
<dbReference type="PANTHER" id="PTHR24274">
    <property type="entry name" value="CILIA- AND FLAGELLA-ASSOCIATED PROTEIN 161"/>
    <property type="match status" value="1"/>
</dbReference>
<organism evidence="1 2">
    <name type="scientific">Strongylocentrotus purpuratus</name>
    <name type="common">Purple sea urchin</name>
    <dbReference type="NCBI Taxonomy" id="7668"/>
    <lineage>
        <taxon>Eukaryota</taxon>
        <taxon>Metazoa</taxon>
        <taxon>Echinodermata</taxon>
        <taxon>Eleutherozoa</taxon>
        <taxon>Echinozoa</taxon>
        <taxon>Echinoidea</taxon>
        <taxon>Euechinoidea</taxon>
        <taxon>Echinacea</taxon>
        <taxon>Camarodonta</taxon>
        <taxon>Echinidea</taxon>
        <taxon>Strongylocentrotidae</taxon>
        <taxon>Strongylocentrotus</taxon>
    </lineage>
</organism>
<dbReference type="OMA" id="IIHCKTN"/>
<protein>
    <recommendedName>
        <fullName evidence="4">Cilia- and flagella-associated protein 161</fullName>
    </recommendedName>
</protein>
<evidence type="ECO:0007829" key="3">
    <source>
        <dbReference type="PDB" id="8SNB"/>
    </source>
</evidence>
<dbReference type="Pfam" id="PF24569">
    <property type="entry name" value="CFAP161"/>
    <property type="match status" value="1"/>
</dbReference>
<dbReference type="KEGG" id="spu:579161"/>